<keyword evidence="10" id="KW-1185">Reference proteome</keyword>
<feature type="transmembrane region" description="Helical" evidence="7">
    <location>
        <begin position="118"/>
        <end position="139"/>
    </location>
</feature>
<dbReference type="GO" id="GO:0022857">
    <property type="term" value="F:transmembrane transporter activity"/>
    <property type="evidence" value="ECO:0007669"/>
    <property type="project" value="InterPro"/>
</dbReference>
<dbReference type="Proteomes" id="UP000298246">
    <property type="component" value="Unassembled WGS sequence"/>
</dbReference>
<evidence type="ECO:0000313" key="9">
    <source>
        <dbReference type="EMBL" id="TFE88625.1"/>
    </source>
</evidence>
<feature type="transmembrane region" description="Helical" evidence="7">
    <location>
        <begin position="397"/>
        <end position="417"/>
    </location>
</feature>
<dbReference type="PRINTS" id="PR01035">
    <property type="entry name" value="TCRTETA"/>
</dbReference>
<evidence type="ECO:0000256" key="4">
    <source>
        <dbReference type="ARBA" id="ARBA00022692"/>
    </source>
</evidence>
<keyword evidence="4 7" id="KW-0812">Transmembrane</keyword>
<dbReference type="InterPro" id="IPR020846">
    <property type="entry name" value="MFS_dom"/>
</dbReference>
<evidence type="ECO:0000256" key="1">
    <source>
        <dbReference type="ARBA" id="ARBA00004651"/>
    </source>
</evidence>
<evidence type="ECO:0000256" key="2">
    <source>
        <dbReference type="ARBA" id="ARBA00022448"/>
    </source>
</evidence>
<feature type="transmembrane region" description="Helical" evidence="7">
    <location>
        <begin position="61"/>
        <end position="81"/>
    </location>
</feature>
<dbReference type="GO" id="GO:0005886">
    <property type="term" value="C:plasma membrane"/>
    <property type="evidence" value="ECO:0007669"/>
    <property type="project" value="UniProtKB-SubCell"/>
</dbReference>
<keyword evidence="6 7" id="KW-0472">Membrane</keyword>
<keyword evidence="2" id="KW-0813">Transport</keyword>
<comment type="subcellular location">
    <subcellularLocation>
        <location evidence="1">Cell membrane</location>
        <topology evidence="1">Multi-pass membrane protein</topology>
    </subcellularLocation>
</comment>
<dbReference type="PROSITE" id="PS50850">
    <property type="entry name" value="MFS"/>
    <property type="match status" value="1"/>
</dbReference>
<feature type="domain" description="Major facilitator superfamily (MFS) profile" evidence="8">
    <location>
        <begin position="23"/>
        <end position="421"/>
    </location>
</feature>
<name>A0A4Y8Q3V2_9BACL</name>
<keyword evidence="3" id="KW-1003">Cell membrane</keyword>
<dbReference type="EMBL" id="MYFO01000009">
    <property type="protein sequence ID" value="TFE88625.1"/>
    <property type="molecule type" value="Genomic_DNA"/>
</dbReference>
<keyword evidence="5 7" id="KW-1133">Transmembrane helix</keyword>
<feature type="transmembrane region" description="Helical" evidence="7">
    <location>
        <begin position="273"/>
        <end position="297"/>
    </location>
</feature>
<feature type="transmembrane region" description="Helical" evidence="7">
    <location>
        <begin position="239"/>
        <end position="261"/>
    </location>
</feature>
<dbReference type="SUPFAM" id="SSF103473">
    <property type="entry name" value="MFS general substrate transporter"/>
    <property type="match status" value="1"/>
</dbReference>
<dbReference type="PANTHER" id="PTHR43414">
    <property type="entry name" value="MULTIDRUG RESISTANCE PROTEIN MDTG"/>
    <property type="match status" value="1"/>
</dbReference>
<accession>A0A4Y8Q3V2</accession>
<dbReference type="OrthoDB" id="65739at2"/>
<reference evidence="9 10" key="1">
    <citation type="submission" date="2017-03" db="EMBL/GenBank/DDBJ databases">
        <title>Isolation of Levoglucosan Utilizing Bacteria.</title>
        <authorList>
            <person name="Arya A.S."/>
        </authorList>
    </citation>
    <scope>NUCLEOTIDE SEQUENCE [LARGE SCALE GENOMIC DNA]</scope>
    <source>
        <strain evidence="9 10">MEC069</strain>
    </source>
</reference>
<dbReference type="Pfam" id="PF07690">
    <property type="entry name" value="MFS_1"/>
    <property type="match status" value="1"/>
</dbReference>
<dbReference type="AlphaFoldDB" id="A0A4Y8Q3V2"/>
<evidence type="ECO:0000256" key="3">
    <source>
        <dbReference type="ARBA" id="ARBA00022475"/>
    </source>
</evidence>
<dbReference type="InterPro" id="IPR001958">
    <property type="entry name" value="Tet-R_TetA/multi-R_MdtG-like"/>
</dbReference>
<sequence>MGRAPLTEASAAACACATPWKRNLWILWAGSLLCSASYTMCVPFLPLFLYDLGVQGDAVHVWSGAVLSAAFLVGAVMGPFWGVLADRFGKRRMVIRAGIGLSVVYALFAVVHGPWQLLAVRLLQGFVAGFIPASMALVASFTPEKRMGWSLGMMQAGTMSGGILGPLLGGLLAEGFGMRLSFAAAAVLLVLATTAVAAFVREAPPRAEPTADAHRPARSAETESAVASPLKPRFVFSRAILAMLALLFMYQLCVNTLQPIVPLHIAEMKHGSTGAVLTSGFVLSLVGIAGMIASPLWGRLGSSLPSGRILQLCLLGAGLIVMLQSWTAAVWQFTLVQFVYGFCMAGIAPTVNTLMVRHTDRAVRGRMFGLTSSANQLGGMAGPLLGGSLGLWLGNRWVFMAVGFALLAAGAATSLLLQRQLAEKALTSGPGSSTLEA</sequence>
<evidence type="ECO:0000259" key="8">
    <source>
        <dbReference type="PROSITE" id="PS50850"/>
    </source>
</evidence>
<organism evidence="9 10">
    <name type="scientific">Paenibacillus athensensis</name>
    <dbReference type="NCBI Taxonomy" id="1967502"/>
    <lineage>
        <taxon>Bacteria</taxon>
        <taxon>Bacillati</taxon>
        <taxon>Bacillota</taxon>
        <taxon>Bacilli</taxon>
        <taxon>Bacillales</taxon>
        <taxon>Paenibacillaceae</taxon>
        <taxon>Paenibacillus</taxon>
    </lineage>
</organism>
<feature type="transmembrane region" description="Helical" evidence="7">
    <location>
        <begin position="151"/>
        <end position="173"/>
    </location>
</feature>
<feature type="transmembrane region" description="Helical" evidence="7">
    <location>
        <begin position="309"/>
        <end position="329"/>
    </location>
</feature>
<dbReference type="InterPro" id="IPR011701">
    <property type="entry name" value="MFS"/>
</dbReference>
<gene>
    <name evidence="9" type="ORF">B5M42_09260</name>
</gene>
<feature type="transmembrane region" description="Helical" evidence="7">
    <location>
        <begin position="93"/>
        <end position="112"/>
    </location>
</feature>
<comment type="caution">
    <text evidence="9">The sequence shown here is derived from an EMBL/GenBank/DDBJ whole genome shotgun (WGS) entry which is preliminary data.</text>
</comment>
<feature type="transmembrane region" description="Helical" evidence="7">
    <location>
        <begin position="335"/>
        <end position="355"/>
    </location>
</feature>
<dbReference type="InterPro" id="IPR036259">
    <property type="entry name" value="MFS_trans_sf"/>
</dbReference>
<protein>
    <submittedName>
        <fullName evidence="9">MFS transporter</fullName>
    </submittedName>
</protein>
<evidence type="ECO:0000256" key="5">
    <source>
        <dbReference type="ARBA" id="ARBA00022989"/>
    </source>
</evidence>
<proteinExistence type="predicted"/>
<evidence type="ECO:0000313" key="10">
    <source>
        <dbReference type="Proteomes" id="UP000298246"/>
    </source>
</evidence>
<evidence type="ECO:0000256" key="7">
    <source>
        <dbReference type="SAM" id="Phobius"/>
    </source>
</evidence>
<feature type="transmembrane region" description="Helical" evidence="7">
    <location>
        <begin position="25"/>
        <end position="49"/>
    </location>
</feature>
<evidence type="ECO:0000256" key="6">
    <source>
        <dbReference type="ARBA" id="ARBA00023136"/>
    </source>
</evidence>
<dbReference type="Gene3D" id="1.20.1250.20">
    <property type="entry name" value="MFS general substrate transporter like domains"/>
    <property type="match status" value="1"/>
</dbReference>
<feature type="transmembrane region" description="Helical" evidence="7">
    <location>
        <begin position="179"/>
        <end position="200"/>
    </location>
</feature>
<dbReference type="PANTHER" id="PTHR43414:SF6">
    <property type="entry name" value="MULTIDRUG RESISTANCE PROTEIN MDTG"/>
    <property type="match status" value="1"/>
</dbReference>